<evidence type="ECO:0000256" key="4">
    <source>
        <dbReference type="ARBA" id="ARBA00023163"/>
    </source>
</evidence>
<evidence type="ECO:0000256" key="7">
    <source>
        <dbReference type="SAM" id="MobiDB-lite"/>
    </source>
</evidence>
<keyword evidence="3" id="KW-0238">DNA-binding</keyword>
<dbReference type="Gene3D" id="3.30.730.10">
    <property type="entry name" value="AP2/ERF domain"/>
    <property type="match status" value="2"/>
</dbReference>
<evidence type="ECO:0000256" key="6">
    <source>
        <dbReference type="ARBA" id="ARBA00037973"/>
    </source>
</evidence>
<sequence length="438" mass="48750">MVLDLNAESPGGSGSATSSSSPPDSGGFRFDLLGGSADDEGCLLPVMTHQLFPSPDAGFHAAAAAVAASDDSPPLPPDSLPRLPADLGVAPGGAGGKKSRRGPRSRSSQYRGVTFYRRTGRWESHIWDCGKQVYLGGFDTAHAAARAYDRAAIKFRGLEADINFSLNDYEEDLKQMKNWTKEEFVHILRRQSTGFARGNSKYRGVTLHKCGRWEARMGQLLGKKYIYLGLFDSEIEAARAYDRAAVRFNGREAVTNFDSTSYDRDVLPETENEAVVDEDIIDLNLRISQPKVHDLKGDDILTGFELSCDSPQVTRPFVSQLILSGRYTPKHQFNPRINICMHLLVWASLLMSRKYLWRKDLTWVPSPSPLGHGKCRVPDPLCHCSLLQHHQDSLPPPNPIHSPATGCTFLRRPDRHPFSYRWRLYGLLVNQLISAICL</sequence>
<dbReference type="GO" id="GO:0003677">
    <property type="term" value="F:DNA binding"/>
    <property type="evidence" value="ECO:0007669"/>
    <property type="project" value="UniProtKB-KW"/>
</dbReference>
<dbReference type="Pfam" id="PF00847">
    <property type="entry name" value="AP2"/>
    <property type="match status" value="2"/>
</dbReference>
<proteinExistence type="inferred from homology"/>
<reference evidence="9" key="2">
    <citation type="submission" date="2017-06" db="EMBL/GenBank/DDBJ databases">
        <title>WGS assembly of Brachypodium distachyon.</title>
        <authorList>
            <consortium name="The International Brachypodium Initiative"/>
            <person name="Lucas S."/>
            <person name="Harmon-Smith M."/>
            <person name="Lail K."/>
            <person name="Tice H."/>
            <person name="Grimwood J."/>
            <person name="Bruce D."/>
            <person name="Barry K."/>
            <person name="Shu S."/>
            <person name="Lindquist E."/>
            <person name="Wang M."/>
            <person name="Pitluck S."/>
            <person name="Vogel J.P."/>
            <person name="Garvin D.F."/>
            <person name="Mockler T.C."/>
            <person name="Schmutz J."/>
            <person name="Rokhsar D."/>
            <person name="Bevan M.W."/>
        </authorList>
    </citation>
    <scope>NUCLEOTIDE SEQUENCE</scope>
    <source>
        <strain evidence="9">Bd21</strain>
    </source>
</reference>
<feature type="compositionally biased region" description="Low complexity" evidence="7">
    <location>
        <begin position="15"/>
        <end position="27"/>
    </location>
</feature>
<dbReference type="InterPro" id="IPR016177">
    <property type="entry name" value="DNA-bd_dom_sf"/>
</dbReference>
<evidence type="ECO:0000256" key="3">
    <source>
        <dbReference type="ARBA" id="ARBA00023125"/>
    </source>
</evidence>
<keyword evidence="11" id="KW-1185">Reference proteome</keyword>
<evidence type="ECO:0000256" key="2">
    <source>
        <dbReference type="ARBA" id="ARBA00023015"/>
    </source>
</evidence>
<evidence type="ECO:0000313" key="9">
    <source>
        <dbReference type="EMBL" id="KQK20297.1"/>
    </source>
</evidence>
<evidence type="ECO:0000259" key="8">
    <source>
        <dbReference type="PROSITE" id="PS51032"/>
    </source>
</evidence>
<comment type="similarity">
    <text evidence="6">Belongs to the AP2/ERF transcription factor family. AP2 subfamily.</text>
</comment>
<dbReference type="PRINTS" id="PR00367">
    <property type="entry name" value="ETHRSPELEMNT"/>
</dbReference>
<organism evidence="9">
    <name type="scientific">Brachypodium distachyon</name>
    <name type="common">Purple false brome</name>
    <name type="synonym">Trachynia distachya</name>
    <dbReference type="NCBI Taxonomy" id="15368"/>
    <lineage>
        <taxon>Eukaryota</taxon>
        <taxon>Viridiplantae</taxon>
        <taxon>Streptophyta</taxon>
        <taxon>Embryophyta</taxon>
        <taxon>Tracheophyta</taxon>
        <taxon>Spermatophyta</taxon>
        <taxon>Magnoliopsida</taxon>
        <taxon>Liliopsida</taxon>
        <taxon>Poales</taxon>
        <taxon>Poaceae</taxon>
        <taxon>BOP clade</taxon>
        <taxon>Pooideae</taxon>
        <taxon>Stipodae</taxon>
        <taxon>Brachypodieae</taxon>
        <taxon>Brachypodium</taxon>
    </lineage>
</organism>
<comment type="subcellular location">
    <subcellularLocation>
        <location evidence="1">Nucleus</location>
    </subcellularLocation>
</comment>
<dbReference type="OrthoDB" id="207175at2759"/>
<feature type="domain" description="AP2/ERF" evidence="8">
    <location>
        <begin position="201"/>
        <end position="258"/>
    </location>
</feature>
<dbReference type="GO" id="GO:0009909">
    <property type="term" value="P:regulation of flower development"/>
    <property type="evidence" value="ECO:0007669"/>
    <property type="project" value="EnsemblPlants"/>
</dbReference>
<dbReference type="GO" id="GO:0005634">
    <property type="term" value="C:nucleus"/>
    <property type="evidence" value="ECO:0007669"/>
    <property type="project" value="UniProtKB-SubCell"/>
</dbReference>
<accession>A0A0Q3LAZ3</accession>
<feature type="region of interest" description="Disordered" evidence="7">
    <location>
        <begin position="68"/>
        <end position="110"/>
    </location>
</feature>
<dbReference type="EMBL" id="CM000880">
    <property type="protein sequence ID" value="KQK20297.1"/>
    <property type="molecule type" value="Genomic_DNA"/>
</dbReference>
<evidence type="ECO:0000313" key="10">
    <source>
        <dbReference type="EnsemblPlants" id="KQK20297"/>
    </source>
</evidence>
<dbReference type="InterPro" id="IPR036955">
    <property type="entry name" value="AP2/ERF_dom_sf"/>
</dbReference>
<dbReference type="GO" id="GO:0003700">
    <property type="term" value="F:DNA-binding transcription factor activity"/>
    <property type="evidence" value="ECO:0007669"/>
    <property type="project" value="InterPro"/>
</dbReference>
<dbReference type="SUPFAM" id="SSF54171">
    <property type="entry name" value="DNA-binding domain"/>
    <property type="match status" value="2"/>
</dbReference>
<dbReference type="Proteomes" id="UP000008810">
    <property type="component" value="Chromosome 1"/>
</dbReference>
<dbReference type="SMART" id="SM00380">
    <property type="entry name" value="AP2"/>
    <property type="match status" value="2"/>
</dbReference>
<keyword evidence="2" id="KW-0805">Transcription regulation</keyword>
<dbReference type="CDD" id="cd00018">
    <property type="entry name" value="AP2"/>
    <property type="match status" value="2"/>
</dbReference>
<reference evidence="9 10" key="1">
    <citation type="journal article" date="2010" name="Nature">
        <title>Genome sequencing and analysis of the model grass Brachypodium distachyon.</title>
        <authorList>
            <consortium name="International Brachypodium Initiative"/>
        </authorList>
    </citation>
    <scope>NUCLEOTIDE SEQUENCE [LARGE SCALE GENOMIC DNA]</scope>
    <source>
        <strain evidence="9 10">Bd21</strain>
    </source>
</reference>
<dbReference type="InterPro" id="IPR001471">
    <property type="entry name" value="AP2/ERF_dom"/>
</dbReference>
<dbReference type="PANTHER" id="PTHR32467">
    <property type="entry name" value="AP2-LIKE ETHYLENE-RESPONSIVE TRANSCRIPTION FACTOR"/>
    <property type="match status" value="1"/>
</dbReference>
<keyword evidence="4" id="KW-0804">Transcription</keyword>
<dbReference type="PROSITE" id="PS51032">
    <property type="entry name" value="AP2_ERF"/>
    <property type="match status" value="2"/>
</dbReference>
<gene>
    <name evidence="10" type="primary">LOC100821738</name>
    <name evidence="9" type="ORF">BRADI_1g53650v3</name>
</gene>
<evidence type="ECO:0000256" key="5">
    <source>
        <dbReference type="ARBA" id="ARBA00023242"/>
    </source>
</evidence>
<dbReference type="STRING" id="15368.A0A0Q3LAZ3"/>
<reference evidence="10" key="3">
    <citation type="submission" date="2018-08" db="UniProtKB">
        <authorList>
            <consortium name="EnsemblPlants"/>
        </authorList>
    </citation>
    <scope>IDENTIFICATION</scope>
    <source>
        <strain evidence="10">cv. Bd21</strain>
    </source>
</reference>
<feature type="domain" description="AP2/ERF" evidence="8">
    <location>
        <begin position="109"/>
        <end position="165"/>
    </location>
</feature>
<dbReference type="FunFam" id="3.30.730.10:FF:000004">
    <property type="entry name" value="AP2-like ethylene-responsive transcription factor"/>
    <property type="match status" value="1"/>
</dbReference>
<protein>
    <recommendedName>
        <fullName evidence="8">AP2/ERF domain-containing protein</fullName>
    </recommendedName>
</protein>
<keyword evidence="5" id="KW-0539">Nucleus</keyword>
<dbReference type="GO" id="GO:0010228">
    <property type="term" value="P:vegetative to reproductive phase transition of meristem"/>
    <property type="evidence" value="ECO:0007669"/>
    <property type="project" value="EnsemblPlants"/>
</dbReference>
<dbReference type="EnsemblPlants" id="KQK20297">
    <property type="protein sequence ID" value="KQK20297"/>
    <property type="gene ID" value="BRADI_1g53650v3"/>
</dbReference>
<dbReference type="ExpressionAtlas" id="A0A0Q3LAZ3">
    <property type="expression patterns" value="baseline and differential"/>
</dbReference>
<evidence type="ECO:0000256" key="1">
    <source>
        <dbReference type="ARBA" id="ARBA00004123"/>
    </source>
</evidence>
<evidence type="ECO:0000313" key="11">
    <source>
        <dbReference type="Proteomes" id="UP000008810"/>
    </source>
</evidence>
<dbReference type="PANTHER" id="PTHR32467:SF152">
    <property type="entry name" value="APETALA2-LIKE PROTEIN 3"/>
    <property type="match status" value="1"/>
</dbReference>
<dbReference type="Gramene" id="KQK20297">
    <property type="protein sequence ID" value="KQK20297"/>
    <property type="gene ID" value="BRADI_1g53650v3"/>
</dbReference>
<dbReference type="AlphaFoldDB" id="A0A0Q3LAZ3"/>
<feature type="region of interest" description="Disordered" evidence="7">
    <location>
        <begin position="1"/>
        <end position="32"/>
    </location>
</feature>
<name>A0A0Q3LAZ3_BRADI</name>